<dbReference type="InterPro" id="IPR036259">
    <property type="entry name" value="MFS_trans_sf"/>
</dbReference>
<evidence type="ECO:0000256" key="2">
    <source>
        <dbReference type="ARBA" id="ARBA00022692"/>
    </source>
</evidence>
<dbReference type="Proteomes" id="UP001172159">
    <property type="component" value="Unassembled WGS sequence"/>
</dbReference>
<comment type="caution">
    <text evidence="8">The sequence shown here is derived from an EMBL/GenBank/DDBJ whole genome shotgun (WGS) entry which is preliminary data.</text>
</comment>
<dbReference type="SUPFAM" id="SSF103473">
    <property type="entry name" value="MFS general substrate transporter"/>
    <property type="match status" value="1"/>
</dbReference>
<keyword evidence="9" id="KW-1185">Reference proteome</keyword>
<feature type="transmembrane region" description="Helical" evidence="6">
    <location>
        <begin position="329"/>
        <end position="350"/>
    </location>
</feature>
<dbReference type="PROSITE" id="PS50850">
    <property type="entry name" value="MFS"/>
    <property type="match status" value="1"/>
</dbReference>
<feature type="transmembrane region" description="Helical" evidence="6">
    <location>
        <begin position="223"/>
        <end position="242"/>
    </location>
</feature>
<feature type="domain" description="Major facilitator superfamily (MFS) profile" evidence="7">
    <location>
        <begin position="67"/>
        <end position="536"/>
    </location>
</feature>
<dbReference type="EMBL" id="JAUKTV010000020">
    <property type="protein sequence ID" value="KAK0705841.1"/>
    <property type="molecule type" value="Genomic_DNA"/>
</dbReference>
<feature type="transmembrane region" description="Helical" evidence="6">
    <location>
        <begin position="294"/>
        <end position="317"/>
    </location>
</feature>
<sequence>MPTKTTTVTELHAFSFEPSTTTSGTASRKSQSLDRTVVASDSEPEAPAATSAKAPSTLLPRARALIVITQLCGLLFFSSFCNGIIVIALPAMHLELGLQESLLVWPTSSYYLTAGSCLLLAGSVADVVGVKKVNLVGSFLSSIFALACGLAQTEGQIIAFRALQGITNAIIAPSAISLISNSVAEGRPRNMGFACLGFSQPLGFSLGLVLTGVMTDTVGWRPAFYLVAACSIVLSTIGIWSLPRDVRLDSKDSVWKRLASEIDWVGVGLASMGLAMFSYVLASLSANINVIRQAVTIALLVVAGFSVPGFVGWMHYQTKKDRTALIPNALWRSGVFTTACVMVMLTNALINCMELYSSLFFQTIQGQSALMASLQVLPSLVAGIITSILTGIFVNRMPVFWTVLITTLVSTASPLLMALVRTDQLYWGNAFVAQIFSPISCDLLFTVGLLIISDVFPKHMQALGGAVFNTCAQLGVAIGLSVTQVVASSVTNNSEFKDKSTPDALMKGYRVAFWIMFGWMAFVCVVCAVGLRRVGAIGVKRD</sequence>
<dbReference type="Gene3D" id="1.20.1720.10">
    <property type="entry name" value="Multidrug resistance protein D"/>
    <property type="match status" value="1"/>
</dbReference>
<feature type="transmembrane region" description="Helical" evidence="6">
    <location>
        <begin position="109"/>
        <end position="128"/>
    </location>
</feature>
<feature type="region of interest" description="Disordered" evidence="5">
    <location>
        <begin position="17"/>
        <end position="52"/>
    </location>
</feature>
<accession>A0AA39ZY94</accession>
<dbReference type="InterPro" id="IPR020846">
    <property type="entry name" value="MFS_dom"/>
</dbReference>
<feature type="transmembrane region" description="Helical" evidence="6">
    <location>
        <begin position="426"/>
        <end position="451"/>
    </location>
</feature>
<dbReference type="GO" id="GO:0016020">
    <property type="term" value="C:membrane"/>
    <property type="evidence" value="ECO:0007669"/>
    <property type="project" value="UniProtKB-SubCell"/>
</dbReference>
<feature type="transmembrane region" description="Helical" evidence="6">
    <location>
        <begin position="135"/>
        <end position="152"/>
    </location>
</feature>
<feature type="transmembrane region" description="Helical" evidence="6">
    <location>
        <begin position="262"/>
        <end position="282"/>
    </location>
</feature>
<proteinExistence type="predicted"/>
<keyword evidence="2 6" id="KW-0812">Transmembrane</keyword>
<evidence type="ECO:0000256" key="1">
    <source>
        <dbReference type="ARBA" id="ARBA00004141"/>
    </source>
</evidence>
<dbReference type="PANTHER" id="PTHR42718:SF27">
    <property type="entry name" value="TRANSPORTER, PUTATIVE-RELATED"/>
    <property type="match status" value="1"/>
</dbReference>
<evidence type="ECO:0000256" key="5">
    <source>
        <dbReference type="SAM" id="MobiDB-lite"/>
    </source>
</evidence>
<dbReference type="InterPro" id="IPR011701">
    <property type="entry name" value="MFS"/>
</dbReference>
<evidence type="ECO:0000313" key="8">
    <source>
        <dbReference type="EMBL" id="KAK0705841.1"/>
    </source>
</evidence>
<feature type="compositionally biased region" description="Low complexity" evidence="5">
    <location>
        <begin position="39"/>
        <end position="52"/>
    </location>
</feature>
<keyword evidence="4 6" id="KW-0472">Membrane</keyword>
<evidence type="ECO:0000256" key="4">
    <source>
        <dbReference type="ARBA" id="ARBA00023136"/>
    </source>
</evidence>
<feature type="transmembrane region" description="Helical" evidence="6">
    <location>
        <begin position="158"/>
        <end position="179"/>
    </location>
</feature>
<feature type="transmembrane region" description="Helical" evidence="6">
    <location>
        <begin position="511"/>
        <end position="531"/>
    </location>
</feature>
<protein>
    <submittedName>
        <fullName evidence="8">Major facilitator superfamily domain-containing protein</fullName>
    </submittedName>
</protein>
<evidence type="ECO:0000259" key="7">
    <source>
        <dbReference type="PROSITE" id="PS50850"/>
    </source>
</evidence>
<feature type="transmembrane region" description="Helical" evidence="6">
    <location>
        <begin position="191"/>
        <end position="211"/>
    </location>
</feature>
<dbReference type="Pfam" id="PF07690">
    <property type="entry name" value="MFS_1"/>
    <property type="match status" value="1"/>
</dbReference>
<evidence type="ECO:0000256" key="6">
    <source>
        <dbReference type="SAM" id="Phobius"/>
    </source>
</evidence>
<dbReference type="Gene3D" id="1.20.1250.20">
    <property type="entry name" value="MFS general substrate transporter like domains"/>
    <property type="match status" value="1"/>
</dbReference>
<evidence type="ECO:0000313" key="9">
    <source>
        <dbReference type="Proteomes" id="UP001172159"/>
    </source>
</evidence>
<feature type="compositionally biased region" description="Polar residues" evidence="5">
    <location>
        <begin position="17"/>
        <end position="34"/>
    </location>
</feature>
<feature type="transmembrane region" description="Helical" evidence="6">
    <location>
        <begin position="370"/>
        <end position="392"/>
    </location>
</feature>
<comment type="subcellular location">
    <subcellularLocation>
        <location evidence="1">Membrane</location>
        <topology evidence="1">Multi-pass membrane protein</topology>
    </subcellularLocation>
</comment>
<dbReference type="GO" id="GO:0022857">
    <property type="term" value="F:transmembrane transporter activity"/>
    <property type="evidence" value="ECO:0007669"/>
    <property type="project" value="InterPro"/>
</dbReference>
<dbReference type="AlphaFoldDB" id="A0AA39ZY94"/>
<keyword evidence="3 6" id="KW-1133">Transmembrane helix</keyword>
<reference evidence="8" key="1">
    <citation type="submission" date="2023-06" db="EMBL/GenBank/DDBJ databases">
        <title>Genome-scale phylogeny and comparative genomics of the fungal order Sordariales.</title>
        <authorList>
            <consortium name="Lawrence Berkeley National Laboratory"/>
            <person name="Hensen N."/>
            <person name="Bonometti L."/>
            <person name="Westerberg I."/>
            <person name="Brannstrom I.O."/>
            <person name="Guillou S."/>
            <person name="Cros-Aarteil S."/>
            <person name="Calhoun S."/>
            <person name="Haridas S."/>
            <person name="Kuo A."/>
            <person name="Mondo S."/>
            <person name="Pangilinan J."/>
            <person name="Riley R."/>
            <person name="Labutti K."/>
            <person name="Andreopoulos B."/>
            <person name="Lipzen A."/>
            <person name="Chen C."/>
            <person name="Yanf M."/>
            <person name="Daum C."/>
            <person name="Ng V."/>
            <person name="Clum A."/>
            <person name="Steindorff A."/>
            <person name="Ohm R."/>
            <person name="Martin F."/>
            <person name="Silar P."/>
            <person name="Natvig D."/>
            <person name="Lalanne C."/>
            <person name="Gautier V."/>
            <person name="Ament-Velasquez S.L."/>
            <person name="Kruys A."/>
            <person name="Hutchinson M.I."/>
            <person name="Powell A.J."/>
            <person name="Barry K."/>
            <person name="Miller A.N."/>
            <person name="Grigoriev I.V."/>
            <person name="Debuchy R."/>
            <person name="Gladieux P."/>
            <person name="Thoren M.H."/>
            <person name="Johannesson H."/>
        </authorList>
    </citation>
    <scope>NUCLEOTIDE SEQUENCE</scope>
    <source>
        <strain evidence="8">CBS 540.89</strain>
    </source>
</reference>
<feature type="transmembrane region" description="Helical" evidence="6">
    <location>
        <begin position="463"/>
        <end position="491"/>
    </location>
</feature>
<evidence type="ECO:0000256" key="3">
    <source>
        <dbReference type="ARBA" id="ARBA00022989"/>
    </source>
</evidence>
<name>A0AA39ZY94_9PEZI</name>
<feature type="transmembrane region" description="Helical" evidence="6">
    <location>
        <begin position="64"/>
        <end position="89"/>
    </location>
</feature>
<feature type="transmembrane region" description="Helical" evidence="6">
    <location>
        <begin position="399"/>
        <end position="420"/>
    </location>
</feature>
<gene>
    <name evidence="8" type="ORF">B0T21DRAFT_377670</name>
</gene>
<dbReference type="PANTHER" id="PTHR42718">
    <property type="entry name" value="MAJOR FACILITATOR SUPERFAMILY MULTIDRUG TRANSPORTER MFSC"/>
    <property type="match status" value="1"/>
</dbReference>
<organism evidence="8 9">
    <name type="scientific">Apiosordaria backusii</name>
    <dbReference type="NCBI Taxonomy" id="314023"/>
    <lineage>
        <taxon>Eukaryota</taxon>
        <taxon>Fungi</taxon>
        <taxon>Dikarya</taxon>
        <taxon>Ascomycota</taxon>
        <taxon>Pezizomycotina</taxon>
        <taxon>Sordariomycetes</taxon>
        <taxon>Sordariomycetidae</taxon>
        <taxon>Sordariales</taxon>
        <taxon>Lasiosphaeriaceae</taxon>
        <taxon>Apiosordaria</taxon>
    </lineage>
</organism>